<reference evidence="5" key="1">
    <citation type="submission" date="2023-06" db="EMBL/GenBank/DDBJ databases">
        <authorList>
            <person name="Delattre M."/>
        </authorList>
    </citation>
    <scope>NUCLEOTIDE SEQUENCE</scope>
    <source>
        <strain evidence="5">AF72</strain>
    </source>
</reference>
<keyword evidence="6" id="KW-1185">Reference proteome</keyword>
<evidence type="ECO:0000256" key="3">
    <source>
        <dbReference type="SAM" id="Phobius"/>
    </source>
</evidence>
<dbReference type="PROSITE" id="PS50202">
    <property type="entry name" value="MSP"/>
    <property type="match status" value="1"/>
</dbReference>
<feature type="domain" description="MSP" evidence="4">
    <location>
        <begin position="8"/>
        <end position="124"/>
    </location>
</feature>
<dbReference type="Gene3D" id="2.60.40.10">
    <property type="entry name" value="Immunoglobulins"/>
    <property type="match status" value="1"/>
</dbReference>
<dbReference type="InterPro" id="IPR013783">
    <property type="entry name" value="Ig-like_fold"/>
</dbReference>
<keyword evidence="2" id="KW-0175">Coiled coil</keyword>
<evidence type="ECO:0000313" key="5">
    <source>
        <dbReference type="EMBL" id="CAJ0580031.1"/>
    </source>
</evidence>
<dbReference type="Proteomes" id="UP001177023">
    <property type="component" value="Unassembled WGS sequence"/>
</dbReference>
<keyword evidence="3" id="KW-0812">Transmembrane</keyword>
<evidence type="ECO:0000259" key="4">
    <source>
        <dbReference type="PROSITE" id="PS50202"/>
    </source>
</evidence>
<dbReference type="SUPFAM" id="SSF49354">
    <property type="entry name" value="PapD-like"/>
    <property type="match status" value="1"/>
</dbReference>
<name>A0AA36D3H9_9BILA</name>
<protein>
    <recommendedName>
        <fullName evidence="1">Major sperm protein</fullName>
    </recommendedName>
</protein>
<dbReference type="InterPro" id="IPR008962">
    <property type="entry name" value="PapD-like_sf"/>
</dbReference>
<keyword evidence="1" id="KW-0206">Cytoskeleton</keyword>
<dbReference type="AlphaFoldDB" id="A0AA36D3H9"/>
<dbReference type="EMBL" id="CATQJA010002659">
    <property type="protein sequence ID" value="CAJ0580031.1"/>
    <property type="molecule type" value="Genomic_DNA"/>
</dbReference>
<keyword evidence="3" id="KW-0472">Membrane</keyword>
<proteinExistence type="predicted"/>
<keyword evidence="3" id="KW-1133">Transmembrane helix</keyword>
<gene>
    <name evidence="5" type="ORF">MSPICULIGERA_LOCUS18234</name>
</gene>
<dbReference type="Pfam" id="PF00635">
    <property type="entry name" value="Motile_Sperm"/>
    <property type="match status" value="1"/>
</dbReference>
<comment type="function">
    <text evidence="1">Central component in molecular interactions underlying sperm crawling. Forms an extensive filament system that extends from sperm villipoda, along the leading edge of the pseudopod.</text>
</comment>
<feature type="non-terminal residue" evidence="5">
    <location>
        <position position="239"/>
    </location>
</feature>
<sequence>MVGKKAPVFLVSPDRFIDFTTVIDGKLTAHFEIFNISKSRIAFRVQSNSRGDYFVQPDGDFVEPGDRAMVHIMVQSDGNVDHRHRFLVHAHTVSEHELVLTKAEFWEHHPNVVSETVTLEVRAPEFNNAKLRERLLTQVAALRKTNSELQEKNTRLEEKNILLSAVLEDLSQQNGYQMDTMRFGYAMLALLLTAFIWDMWMTIIFTDDSTPVLERAADELMSAGAKIVEAVQPPESRGD</sequence>
<feature type="transmembrane region" description="Helical" evidence="3">
    <location>
        <begin position="183"/>
        <end position="205"/>
    </location>
</feature>
<dbReference type="InterPro" id="IPR000535">
    <property type="entry name" value="MSP_dom"/>
</dbReference>
<feature type="coiled-coil region" evidence="2">
    <location>
        <begin position="132"/>
        <end position="173"/>
    </location>
</feature>
<organism evidence="5 6">
    <name type="scientific">Mesorhabditis spiculigera</name>
    <dbReference type="NCBI Taxonomy" id="96644"/>
    <lineage>
        <taxon>Eukaryota</taxon>
        <taxon>Metazoa</taxon>
        <taxon>Ecdysozoa</taxon>
        <taxon>Nematoda</taxon>
        <taxon>Chromadorea</taxon>
        <taxon>Rhabditida</taxon>
        <taxon>Rhabditina</taxon>
        <taxon>Rhabditomorpha</taxon>
        <taxon>Rhabditoidea</taxon>
        <taxon>Rhabditidae</taxon>
        <taxon>Mesorhabditinae</taxon>
        <taxon>Mesorhabditis</taxon>
    </lineage>
</organism>
<comment type="caution">
    <text evidence="5">The sequence shown here is derived from an EMBL/GenBank/DDBJ whole genome shotgun (WGS) entry which is preliminary data.</text>
</comment>
<evidence type="ECO:0000256" key="2">
    <source>
        <dbReference type="SAM" id="Coils"/>
    </source>
</evidence>
<accession>A0AA36D3H9</accession>
<evidence type="ECO:0000256" key="1">
    <source>
        <dbReference type="RuleBase" id="RU003425"/>
    </source>
</evidence>
<evidence type="ECO:0000313" key="6">
    <source>
        <dbReference type="Proteomes" id="UP001177023"/>
    </source>
</evidence>
<keyword evidence="1" id="KW-0963">Cytoplasm</keyword>